<evidence type="ECO:0000259" key="1">
    <source>
        <dbReference type="Pfam" id="PF09343"/>
    </source>
</evidence>
<reference evidence="2 3" key="1">
    <citation type="submission" date="2024-08" db="EMBL/GenBank/DDBJ databases">
        <authorList>
            <person name="Ishaq N."/>
        </authorList>
    </citation>
    <scope>NUCLEOTIDE SEQUENCE [LARGE SCALE GENOMIC DNA]</scope>
    <source>
        <strain evidence="2 3">JCM 30400</strain>
    </source>
</reference>
<gene>
    <name evidence="2" type="ORF">ACCI51_18160</name>
</gene>
<organism evidence="2 3">
    <name type="scientific">Microbulbifer echini</name>
    <dbReference type="NCBI Taxonomy" id="1529067"/>
    <lineage>
        <taxon>Bacteria</taxon>
        <taxon>Pseudomonadati</taxon>
        <taxon>Pseudomonadota</taxon>
        <taxon>Gammaproteobacteria</taxon>
        <taxon>Cellvibrionales</taxon>
        <taxon>Microbulbiferaceae</taxon>
        <taxon>Microbulbifer</taxon>
    </lineage>
</organism>
<accession>A0ABV4NTW8</accession>
<dbReference type="Proteomes" id="UP001569414">
    <property type="component" value="Unassembled WGS sequence"/>
</dbReference>
<evidence type="ECO:0000313" key="3">
    <source>
        <dbReference type="Proteomes" id="UP001569414"/>
    </source>
</evidence>
<name>A0ABV4NTW8_9GAMM</name>
<proteinExistence type="predicted"/>
<keyword evidence="3" id="KW-1185">Reference proteome</keyword>
<dbReference type="EMBL" id="JBGMEL010000027">
    <property type="protein sequence ID" value="MFA0792466.1"/>
    <property type="molecule type" value="Genomic_DNA"/>
</dbReference>
<dbReference type="Pfam" id="PF09343">
    <property type="entry name" value="DUF2460"/>
    <property type="match status" value="1"/>
</dbReference>
<evidence type="ECO:0000313" key="2">
    <source>
        <dbReference type="EMBL" id="MFA0792466.1"/>
    </source>
</evidence>
<protein>
    <submittedName>
        <fullName evidence="2">DUF2460 domain-containing protein</fullName>
    </submittedName>
</protein>
<dbReference type="RefSeq" id="WP_371844843.1">
    <property type="nucleotide sequence ID" value="NZ_JBGMEL010000027.1"/>
</dbReference>
<comment type="caution">
    <text evidence="2">The sequence shown here is derived from an EMBL/GenBank/DDBJ whole genome shotgun (WGS) entry which is preliminary data.</text>
</comment>
<sequence>MFNESRLLEKVAYGSEYGHRYKTAIKALRSGVERRNAEWERPLGRYSVLFKNLDSADHHIVVAAHHACMGALIGFRFKDASDFEAEQEVIGFGTGESTTYQLEKQYVFGAFSYQRKIVKPVIGRVTIFVDGNPVAASIDYTTGQVQLSADNGAEITWSGEFDVPVRFEDDEIGFSIDNRHQQLPVLNGNVELLEIRL</sequence>
<feature type="domain" description="DUF2460" evidence="1">
    <location>
        <begin position="6"/>
        <end position="196"/>
    </location>
</feature>
<dbReference type="InterPro" id="IPR011740">
    <property type="entry name" value="DUF2460"/>
</dbReference>